<feature type="signal peptide" evidence="1">
    <location>
        <begin position="1"/>
        <end position="21"/>
    </location>
</feature>
<dbReference type="RefSeq" id="WP_343888130.1">
    <property type="nucleotide sequence ID" value="NZ_BAAAEH010000007.1"/>
</dbReference>
<sequence length="224" mass="23750">MRRAACSLALCLLAATIGGCAAMSQRHRPMAMVEAPDDPGRAWKERIGSADAARLDALPARWSAALAAARPHFAATLAREGVLLVPARALRYPALPPGSYRCRAVKLGAAGPRRPAWRSFPPAFCFVGSEADAQSFTKQTGSERAAGWLYPDGGTRMVFLGAFAEGTAAAPVYGAAKGHNAVGVVERIAHFRWRLTLVPTDGSAQLTIYDLTPVPVEGQIPETE</sequence>
<proteinExistence type="predicted"/>
<evidence type="ECO:0000256" key="1">
    <source>
        <dbReference type="SAM" id="SignalP"/>
    </source>
</evidence>
<reference evidence="2 3" key="1">
    <citation type="submission" date="2024-05" db="EMBL/GenBank/DDBJ databases">
        <authorList>
            <person name="Liu Q."/>
            <person name="Xin Y.-H."/>
        </authorList>
    </citation>
    <scope>NUCLEOTIDE SEQUENCE [LARGE SCALE GENOMIC DNA]</scope>
    <source>
        <strain evidence="2 3">CGMCC 1.10181</strain>
    </source>
</reference>
<name>A0ABU9Y8M2_9SPHN</name>
<dbReference type="Pfam" id="PF16233">
    <property type="entry name" value="DUF4893"/>
    <property type="match status" value="1"/>
</dbReference>
<comment type="caution">
    <text evidence="2">The sequence shown here is derived from an EMBL/GenBank/DDBJ whole genome shotgun (WGS) entry which is preliminary data.</text>
</comment>
<evidence type="ECO:0000313" key="2">
    <source>
        <dbReference type="EMBL" id="MEN2792149.1"/>
    </source>
</evidence>
<feature type="chain" id="PRO_5046002876" evidence="1">
    <location>
        <begin position="22"/>
        <end position="224"/>
    </location>
</feature>
<protein>
    <submittedName>
        <fullName evidence="2">DUF4893 domain-containing protein</fullName>
    </submittedName>
</protein>
<dbReference type="EMBL" id="JBDIME010000024">
    <property type="protein sequence ID" value="MEN2792149.1"/>
    <property type="molecule type" value="Genomic_DNA"/>
</dbReference>
<gene>
    <name evidence="2" type="ORF">ABC974_21140</name>
</gene>
<keyword evidence="1" id="KW-0732">Signal</keyword>
<organism evidence="2 3">
    <name type="scientific">Sphingomonas oligophenolica</name>
    <dbReference type="NCBI Taxonomy" id="301154"/>
    <lineage>
        <taxon>Bacteria</taxon>
        <taxon>Pseudomonadati</taxon>
        <taxon>Pseudomonadota</taxon>
        <taxon>Alphaproteobacteria</taxon>
        <taxon>Sphingomonadales</taxon>
        <taxon>Sphingomonadaceae</taxon>
        <taxon>Sphingomonas</taxon>
    </lineage>
</organism>
<evidence type="ECO:0000313" key="3">
    <source>
        <dbReference type="Proteomes" id="UP001419910"/>
    </source>
</evidence>
<dbReference type="Proteomes" id="UP001419910">
    <property type="component" value="Unassembled WGS sequence"/>
</dbReference>
<accession>A0ABU9Y8M2</accession>
<keyword evidence="3" id="KW-1185">Reference proteome</keyword>
<dbReference type="PROSITE" id="PS51257">
    <property type="entry name" value="PROKAR_LIPOPROTEIN"/>
    <property type="match status" value="1"/>
</dbReference>
<dbReference type="InterPro" id="IPR032609">
    <property type="entry name" value="DUF4893"/>
</dbReference>